<evidence type="ECO:0000313" key="4">
    <source>
        <dbReference type="EMBL" id="OBZ85693.1"/>
    </source>
</evidence>
<evidence type="ECO:0000259" key="3">
    <source>
        <dbReference type="Pfam" id="PF04892"/>
    </source>
</evidence>
<evidence type="ECO:0000256" key="1">
    <source>
        <dbReference type="SAM" id="Phobius"/>
    </source>
</evidence>
<reference evidence="4 5" key="1">
    <citation type="submission" date="2016-03" db="EMBL/GenBank/DDBJ databases">
        <title>Choanephora cucurbitarum.</title>
        <authorList>
            <person name="Min B."/>
            <person name="Park H."/>
            <person name="Park J.-H."/>
            <person name="Shin H.-D."/>
            <person name="Choi I.-G."/>
        </authorList>
    </citation>
    <scope>NUCLEOTIDE SEQUENCE [LARGE SCALE GENOMIC DNA]</scope>
    <source>
        <strain evidence="4 5">KUS-F28377</strain>
    </source>
</reference>
<dbReference type="OrthoDB" id="63581at2759"/>
<dbReference type="InterPro" id="IPR006976">
    <property type="entry name" value="VanZ-like"/>
</dbReference>
<name>A0A1C7N983_9FUNG</name>
<evidence type="ECO:0000313" key="5">
    <source>
        <dbReference type="Proteomes" id="UP000093000"/>
    </source>
</evidence>
<feature type="domain" description="VanZ-like" evidence="3">
    <location>
        <begin position="32"/>
        <end position="105"/>
    </location>
</feature>
<sequence length="144" mass="16381">MRLSVLIALFFFLLFMGILGFAPVHLSEHINDKVLHFFVFFILSMLLYFLWDLSIKLNTILASSILIIIATGSELIQGLLPYRTFDLYDILSNILGGLLGVSLSALSQYSLTQYRVKKRMSGGRKEAESQMALMDFTEDDEEFV</sequence>
<dbReference type="PANTHER" id="PTHR28008">
    <property type="entry name" value="DOMAIN PROTEIN, PUTATIVE (AFU_ORTHOLOGUE AFUA_3G10980)-RELATED"/>
    <property type="match status" value="1"/>
</dbReference>
<dbReference type="NCBIfam" id="NF037970">
    <property type="entry name" value="vanZ_1"/>
    <property type="match status" value="1"/>
</dbReference>
<dbReference type="AlphaFoldDB" id="A0A1C7N983"/>
<feature type="chain" id="PRO_5008889551" evidence="2">
    <location>
        <begin position="21"/>
        <end position="144"/>
    </location>
</feature>
<dbReference type="EMBL" id="LUGH01000369">
    <property type="protein sequence ID" value="OBZ85693.1"/>
    <property type="molecule type" value="Genomic_DNA"/>
</dbReference>
<keyword evidence="2" id="KW-0732">Signal</keyword>
<organism evidence="4 5">
    <name type="scientific">Choanephora cucurbitarum</name>
    <dbReference type="NCBI Taxonomy" id="101091"/>
    <lineage>
        <taxon>Eukaryota</taxon>
        <taxon>Fungi</taxon>
        <taxon>Fungi incertae sedis</taxon>
        <taxon>Mucoromycota</taxon>
        <taxon>Mucoromycotina</taxon>
        <taxon>Mucoromycetes</taxon>
        <taxon>Mucorales</taxon>
        <taxon>Mucorineae</taxon>
        <taxon>Choanephoraceae</taxon>
        <taxon>Choanephoroideae</taxon>
        <taxon>Choanephora</taxon>
    </lineage>
</organism>
<dbReference type="InParanoid" id="A0A1C7N983"/>
<keyword evidence="1" id="KW-1133">Transmembrane helix</keyword>
<evidence type="ECO:0000256" key="2">
    <source>
        <dbReference type="SAM" id="SignalP"/>
    </source>
</evidence>
<dbReference type="PANTHER" id="PTHR28008:SF1">
    <property type="entry name" value="DOMAIN PROTEIN, PUTATIVE (AFU_ORTHOLOGUE AFUA_3G10980)-RELATED"/>
    <property type="match status" value="1"/>
</dbReference>
<dbReference type="Proteomes" id="UP000093000">
    <property type="component" value="Unassembled WGS sequence"/>
</dbReference>
<proteinExistence type="predicted"/>
<feature type="transmembrane region" description="Helical" evidence="1">
    <location>
        <begin position="60"/>
        <end position="78"/>
    </location>
</feature>
<protein>
    <submittedName>
        <fullName evidence="4">Uncharacterized protein C11E3.10</fullName>
    </submittedName>
</protein>
<feature type="transmembrane region" description="Helical" evidence="1">
    <location>
        <begin position="36"/>
        <end position="53"/>
    </location>
</feature>
<gene>
    <name evidence="4" type="ORF">A0J61_06251</name>
</gene>
<accession>A0A1C7N983</accession>
<keyword evidence="5" id="KW-1185">Reference proteome</keyword>
<keyword evidence="1" id="KW-0472">Membrane</keyword>
<feature type="signal peptide" evidence="2">
    <location>
        <begin position="1"/>
        <end position="20"/>
    </location>
</feature>
<comment type="caution">
    <text evidence="4">The sequence shown here is derived from an EMBL/GenBank/DDBJ whole genome shotgun (WGS) entry which is preliminary data.</text>
</comment>
<dbReference type="Pfam" id="PF04892">
    <property type="entry name" value="VanZ"/>
    <property type="match status" value="1"/>
</dbReference>
<feature type="transmembrane region" description="Helical" evidence="1">
    <location>
        <begin position="90"/>
        <end position="111"/>
    </location>
</feature>
<keyword evidence="1" id="KW-0812">Transmembrane</keyword>